<feature type="compositionally biased region" description="Basic and acidic residues" evidence="2">
    <location>
        <begin position="511"/>
        <end position="525"/>
    </location>
</feature>
<evidence type="ECO:0000256" key="2">
    <source>
        <dbReference type="SAM" id="MobiDB-lite"/>
    </source>
</evidence>
<feature type="compositionally biased region" description="Polar residues" evidence="2">
    <location>
        <begin position="158"/>
        <end position="170"/>
    </location>
</feature>
<reference evidence="3" key="1">
    <citation type="journal article" date="2007" name="PLoS ONE">
        <title>The first genome sequence of an elite grapevine cultivar (Pinot noir Vitis vinifera L.): coping with a highly heterozygous genome.</title>
        <authorList>
            <person name="Velasco R."/>
            <person name="Zharkikh A."/>
            <person name="Troggio M."/>
            <person name="Cartwright D.A."/>
            <person name="Cestaro A."/>
            <person name="Pruss D."/>
            <person name="Pindo M."/>
            <person name="FitzGerald L.M."/>
            <person name="Vezzulli S."/>
            <person name="Reid J."/>
            <person name="Malacarne G."/>
            <person name="Iliev D."/>
            <person name="Coppola G."/>
            <person name="Wardell B."/>
            <person name="Micheletti D."/>
            <person name="Macalma T."/>
            <person name="Facci M."/>
            <person name="Mitchell J.T."/>
            <person name="Perazzolli M."/>
            <person name="Eldredge G."/>
            <person name="Gatto P."/>
            <person name="Oyzerski R."/>
            <person name="Moretto M."/>
            <person name="Gutin N."/>
            <person name="Stefanini M."/>
            <person name="Chen Y."/>
            <person name="Segala C."/>
            <person name="Davenport C."/>
            <person name="Dematte L."/>
            <person name="Mraz A."/>
            <person name="Battilana J."/>
            <person name="Stormo K."/>
            <person name="Costa F."/>
            <person name="Tao Q."/>
            <person name="Si-Ammour A."/>
            <person name="Harkins T."/>
            <person name="Lackey A."/>
            <person name="Perbost C."/>
            <person name="Taillon B."/>
            <person name="Stella A."/>
            <person name="Solovyev V."/>
            <person name="Fawcett J.A."/>
            <person name="Sterck L."/>
            <person name="Vandepoele K."/>
            <person name="Grando S.M."/>
            <person name="Toppo S."/>
            <person name="Moser C."/>
            <person name="Lanchbury J."/>
            <person name="Bogden R."/>
            <person name="Skolnick M."/>
            <person name="Sgaramella V."/>
            <person name="Bhatnagar S.K."/>
            <person name="Fontana P."/>
            <person name="Gutin A."/>
            <person name="Van de Peer Y."/>
            <person name="Salamini F."/>
            <person name="Viola R."/>
        </authorList>
    </citation>
    <scope>NUCLEOTIDE SEQUENCE</scope>
</reference>
<evidence type="ECO:0000313" key="3">
    <source>
        <dbReference type="EMBL" id="CAN84008.1"/>
    </source>
</evidence>
<organism evidence="3">
    <name type="scientific">Vitis vinifera</name>
    <name type="common">Grape</name>
    <dbReference type="NCBI Taxonomy" id="29760"/>
    <lineage>
        <taxon>Eukaryota</taxon>
        <taxon>Viridiplantae</taxon>
        <taxon>Streptophyta</taxon>
        <taxon>Embryophyta</taxon>
        <taxon>Tracheophyta</taxon>
        <taxon>Spermatophyta</taxon>
        <taxon>Magnoliopsida</taxon>
        <taxon>eudicotyledons</taxon>
        <taxon>Gunneridae</taxon>
        <taxon>Pentapetalae</taxon>
        <taxon>rosids</taxon>
        <taxon>Vitales</taxon>
        <taxon>Vitaceae</taxon>
        <taxon>Viteae</taxon>
        <taxon>Vitis</taxon>
    </lineage>
</organism>
<feature type="compositionally biased region" description="Basic and acidic residues" evidence="2">
    <location>
        <begin position="139"/>
        <end position="154"/>
    </location>
</feature>
<dbReference type="AlphaFoldDB" id="A5C769"/>
<proteinExistence type="predicted"/>
<gene>
    <name evidence="3" type="ORF">VITISV_010178</name>
</gene>
<feature type="region of interest" description="Disordered" evidence="2">
    <location>
        <begin position="138"/>
        <end position="182"/>
    </location>
</feature>
<keyword evidence="1" id="KW-0175">Coiled coil</keyword>
<feature type="region of interest" description="Disordered" evidence="2">
    <location>
        <begin position="496"/>
        <end position="525"/>
    </location>
</feature>
<name>A5C769_VITVI</name>
<dbReference type="EMBL" id="AM484730">
    <property type="protein sequence ID" value="CAN84008.1"/>
    <property type="molecule type" value="Genomic_DNA"/>
</dbReference>
<protein>
    <submittedName>
        <fullName evidence="3">Uncharacterized protein</fullName>
    </submittedName>
</protein>
<feature type="coiled-coil region" evidence="1">
    <location>
        <begin position="393"/>
        <end position="476"/>
    </location>
</feature>
<evidence type="ECO:0000256" key="1">
    <source>
        <dbReference type="SAM" id="Coils"/>
    </source>
</evidence>
<sequence length="525" mass="59831">MDRQGFCHMDRCVEVHVDKHVAKGPHNAPFSTCTYAQVEVDGFKSVHWDPLVWVRHVSIMKLNVSHVHQGLCQLSPSSPRPLHSVLLRLWLPFIFPMAPPFFPVLLQASFISVKGRFSWVLVSRDPLLQYVSNKTNTKARQERLDQREKKRQEGTLRQAPSGSRPATNSIVRPPTKKKSVPQLNKKALDLFPSASTSVSSFVVGIEQGSTSSPSIGVNQGWELEHVVPCIILKPKEEEEEEVMASNLRVGFKERQSKRLSESIAIAPLPAKRTYAEDPYAVPEKIAKLLKQVPRFTEFEPHLADLADFFWPTHLFFMDIVGSPSITVAVDLPHGTSEFVLSHIQLMEDYTIFKTAEVVVVGVCNLMWQRALVFKRFEVTKAMRAFFVQRLGNNEELRTQLKRAESNLVATQKATVDGAKLLKEAEEERKENERLKKELDELQMGFNAQKNELEELRARFDAQKKELEDEYQKQVDDMFFFSYQCCMRKNDITQYIPNYPSDEEDAAADGPTQKDKDSDVVKPSDG</sequence>
<accession>A5C769</accession>